<sequence>MTENKVQTSKWKKHEIEENIGHEKFKNNQLWMGSFNFVIGADTRLDSAWSCMEQNKKDWKLNLNKAIYAIDKINNLTPRPQFVVICGNFVNEMPNNWFLFSFFTNCSKLLSSFTFLIRS</sequence>
<organism evidence="1">
    <name type="scientific">Sipha flava</name>
    <name type="common">yellow sugarcane aphid</name>
    <dbReference type="NCBI Taxonomy" id="143950"/>
    <lineage>
        <taxon>Eukaryota</taxon>
        <taxon>Metazoa</taxon>
        <taxon>Ecdysozoa</taxon>
        <taxon>Arthropoda</taxon>
        <taxon>Hexapoda</taxon>
        <taxon>Insecta</taxon>
        <taxon>Pterygota</taxon>
        <taxon>Neoptera</taxon>
        <taxon>Paraneoptera</taxon>
        <taxon>Hemiptera</taxon>
        <taxon>Sternorrhyncha</taxon>
        <taxon>Aphidomorpha</taxon>
        <taxon>Aphidoidea</taxon>
        <taxon>Aphididae</taxon>
        <taxon>Sipha</taxon>
    </lineage>
</organism>
<protein>
    <submittedName>
        <fullName evidence="1">Calcineurin-like phosphoesterase domain-containing protein 1</fullName>
    </submittedName>
</protein>
<proteinExistence type="predicted"/>
<dbReference type="OrthoDB" id="45007at2759"/>
<reference evidence="1" key="1">
    <citation type="submission" date="2018-04" db="EMBL/GenBank/DDBJ databases">
        <title>Transcriptome assembly of Sipha flava.</title>
        <authorList>
            <person name="Scully E.D."/>
            <person name="Geib S.M."/>
            <person name="Palmer N.A."/>
            <person name="Koch K."/>
            <person name="Bradshaw J."/>
            <person name="Heng-Moss T."/>
            <person name="Sarath G."/>
        </authorList>
    </citation>
    <scope>NUCLEOTIDE SEQUENCE</scope>
</reference>
<dbReference type="AlphaFoldDB" id="A0A2S2PUP4"/>
<dbReference type="EMBL" id="GGMS01000033">
    <property type="protein sequence ID" value="MBY69236.1"/>
    <property type="molecule type" value="Transcribed_RNA"/>
</dbReference>
<evidence type="ECO:0000313" key="1">
    <source>
        <dbReference type="EMBL" id="MBY69236.1"/>
    </source>
</evidence>
<gene>
    <name evidence="1" type="primary">Cpped1_2</name>
    <name evidence="1" type="ORF">g.25785</name>
</gene>
<accession>A0A2S2PUP4</accession>
<name>A0A2S2PUP4_9HEMI</name>